<accession>A0A926E847</accession>
<evidence type="ECO:0000259" key="1">
    <source>
        <dbReference type="Pfam" id="PF08241"/>
    </source>
</evidence>
<dbReference type="SUPFAM" id="SSF53335">
    <property type="entry name" value="S-adenosyl-L-methionine-dependent methyltransferases"/>
    <property type="match status" value="1"/>
</dbReference>
<dbReference type="Pfam" id="PF08241">
    <property type="entry name" value="Methyltransf_11"/>
    <property type="match status" value="1"/>
</dbReference>
<dbReference type="GO" id="GO:0008757">
    <property type="term" value="F:S-adenosylmethionine-dependent methyltransferase activity"/>
    <property type="evidence" value="ECO:0007669"/>
    <property type="project" value="InterPro"/>
</dbReference>
<gene>
    <name evidence="2" type="ORF">H8710_12600</name>
</gene>
<reference evidence="2" key="1">
    <citation type="submission" date="2020-08" db="EMBL/GenBank/DDBJ databases">
        <title>Genome public.</title>
        <authorList>
            <person name="Liu C."/>
            <person name="Sun Q."/>
        </authorList>
    </citation>
    <scope>NUCLEOTIDE SEQUENCE</scope>
    <source>
        <strain evidence="2">NSJ-33</strain>
    </source>
</reference>
<organism evidence="2 3">
    <name type="scientific">Fumia xinanensis</name>
    <dbReference type="NCBI Taxonomy" id="2763659"/>
    <lineage>
        <taxon>Bacteria</taxon>
        <taxon>Bacillati</taxon>
        <taxon>Bacillota</taxon>
        <taxon>Clostridia</taxon>
        <taxon>Eubacteriales</taxon>
        <taxon>Oscillospiraceae</taxon>
        <taxon>Fumia</taxon>
    </lineage>
</organism>
<dbReference type="GO" id="GO:0032259">
    <property type="term" value="P:methylation"/>
    <property type="evidence" value="ECO:0007669"/>
    <property type="project" value="UniProtKB-KW"/>
</dbReference>
<dbReference type="PANTHER" id="PTHR43861:SF1">
    <property type="entry name" value="TRANS-ACONITATE 2-METHYLTRANSFERASE"/>
    <property type="match status" value="1"/>
</dbReference>
<keyword evidence="3" id="KW-1185">Reference proteome</keyword>
<protein>
    <submittedName>
        <fullName evidence="2">Class I SAM-dependent methyltransferase</fullName>
    </submittedName>
</protein>
<dbReference type="CDD" id="cd02440">
    <property type="entry name" value="AdoMet_MTases"/>
    <property type="match status" value="1"/>
</dbReference>
<dbReference type="EMBL" id="JACRSV010000005">
    <property type="protein sequence ID" value="MBC8560906.1"/>
    <property type="molecule type" value="Genomic_DNA"/>
</dbReference>
<keyword evidence="2" id="KW-0808">Transferase</keyword>
<dbReference type="PANTHER" id="PTHR43861">
    <property type="entry name" value="TRANS-ACONITATE 2-METHYLTRANSFERASE-RELATED"/>
    <property type="match status" value="1"/>
</dbReference>
<proteinExistence type="predicted"/>
<keyword evidence="2" id="KW-0489">Methyltransferase</keyword>
<comment type="caution">
    <text evidence="2">The sequence shown here is derived from an EMBL/GenBank/DDBJ whole genome shotgun (WGS) entry which is preliminary data.</text>
</comment>
<feature type="domain" description="Methyltransferase type 11" evidence="1">
    <location>
        <begin position="50"/>
        <end position="147"/>
    </location>
</feature>
<name>A0A926E847_9FIRM</name>
<dbReference type="InterPro" id="IPR013216">
    <property type="entry name" value="Methyltransf_11"/>
</dbReference>
<dbReference type="RefSeq" id="WP_249296199.1">
    <property type="nucleotide sequence ID" value="NZ_JACRSV010000005.1"/>
</dbReference>
<evidence type="ECO:0000313" key="3">
    <source>
        <dbReference type="Proteomes" id="UP000610760"/>
    </source>
</evidence>
<sequence length="247" mass="27523">MNNILEQNKRSWDAMADTWFGTTALPTYGCFIPTEDELHLFPDLSGKRVLDIGCGSGHSLCWCGEQGAAELWGLDLSARQVENARKHLVKCGYSSNLYNGPMEVDPGLPKTYFDVVYSIYAIGWSTDLKTTFHNIASYLKPGGAFLFSWDHPLMHCVEAVGEQLAFTGSYVDESFSYIQRGQPVTVQNRRLSTYINELADTGFAVEKIIEETDSDTLAKPAAFSAKYYSAWKANKLPLSFIVKATKL</sequence>
<dbReference type="InterPro" id="IPR029063">
    <property type="entry name" value="SAM-dependent_MTases_sf"/>
</dbReference>
<dbReference type="Gene3D" id="3.40.50.150">
    <property type="entry name" value="Vaccinia Virus protein VP39"/>
    <property type="match status" value="1"/>
</dbReference>
<evidence type="ECO:0000313" key="2">
    <source>
        <dbReference type="EMBL" id="MBC8560906.1"/>
    </source>
</evidence>
<dbReference type="AlphaFoldDB" id="A0A926E847"/>
<dbReference type="Proteomes" id="UP000610760">
    <property type="component" value="Unassembled WGS sequence"/>
</dbReference>